<dbReference type="STRING" id="595528.A0A0D2X5G2"/>
<dbReference type="SUPFAM" id="SSF52266">
    <property type="entry name" value="SGNH hydrolase"/>
    <property type="match status" value="1"/>
</dbReference>
<gene>
    <name evidence="2" type="ORF">CAOG_007857</name>
</gene>
<dbReference type="eggNOG" id="KOG3035">
    <property type="taxonomic scope" value="Eukaryota"/>
</dbReference>
<evidence type="ECO:0000259" key="1">
    <source>
        <dbReference type="Pfam" id="PF13472"/>
    </source>
</evidence>
<dbReference type="RefSeq" id="XP_004342942.1">
    <property type="nucleotide sequence ID" value="XM_004342892.2"/>
</dbReference>
<dbReference type="InterPro" id="IPR045136">
    <property type="entry name" value="Iah1-like"/>
</dbReference>
<dbReference type="Gene3D" id="3.40.50.1110">
    <property type="entry name" value="SGNH hydrolase"/>
    <property type="match status" value="1"/>
</dbReference>
<evidence type="ECO:0000313" key="2">
    <source>
        <dbReference type="EMBL" id="KJE97754.1"/>
    </source>
</evidence>
<sequence length="265" mass="29582">MATTTTTTAKVNYRYGRILLLGDSITQLSAVEGAAASWSALISSHFQRRADVLRRGYSGYNTSWVRAGLVQMLEANGAKLRASQPTASELDNPDTWPFDAVVIFMGANDARFNLPQHVDVDQYGANLTEFVRVFHDQLGVPLRQIVIVTPPAVANDKYEAYTMQTYNEHRARSNEVTHKYAVEALRVASSLGTRSLNLWQAMNDQIEVLPERLRDGLHFSESGAAFFATLLIPVLDECLAHIQTVLPEWRNIDFDNIPGTFPPRT</sequence>
<organism evidence="2 3">
    <name type="scientific">Capsaspora owczarzaki (strain ATCC 30864)</name>
    <dbReference type="NCBI Taxonomy" id="595528"/>
    <lineage>
        <taxon>Eukaryota</taxon>
        <taxon>Filasterea</taxon>
        <taxon>Capsaspora</taxon>
    </lineage>
</organism>
<dbReference type="EMBL" id="KE346375">
    <property type="protein sequence ID" value="KJE97754.1"/>
    <property type="molecule type" value="Genomic_DNA"/>
</dbReference>
<dbReference type="Pfam" id="PF13472">
    <property type="entry name" value="Lipase_GDSL_2"/>
    <property type="match status" value="1"/>
</dbReference>
<dbReference type="PANTHER" id="PTHR14209">
    <property type="entry name" value="ISOAMYL ACETATE-HYDROLYZING ESTERASE 1"/>
    <property type="match status" value="1"/>
</dbReference>
<accession>A0A0D2X5G2</accession>
<protein>
    <recommendedName>
        <fullName evidence="1">SGNH hydrolase-type esterase domain-containing protein</fullName>
    </recommendedName>
</protein>
<dbReference type="OrthoDB" id="671439at2759"/>
<dbReference type="PhylomeDB" id="A0A0D2X5G2"/>
<evidence type="ECO:0000313" key="3">
    <source>
        <dbReference type="Proteomes" id="UP000008743"/>
    </source>
</evidence>
<dbReference type="InterPro" id="IPR013830">
    <property type="entry name" value="SGNH_hydro"/>
</dbReference>
<dbReference type="AlphaFoldDB" id="A0A0D2X5G2"/>
<dbReference type="PANTHER" id="PTHR14209:SF19">
    <property type="entry name" value="ISOAMYL ACETATE-HYDROLYZING ESTERASE 1 HOMOLOG"/>
    <property type="match status" value="1"/>
</dbReference>
<dbReference type="InParanoid" id="A0A0D2X5G2"/>
<dbReference type="Proteomes" id="UP000008743">
    <property type="component" value="Unassembled WGS sequence"/>
</dbReference>
<dbReference type="OMA" id="TGDSHTE"/>
<dbReference type="InterPro" id="IPR036514">
    <property type="entry name" value="SGNH_hydro_sf"/>
</dbReference>
<keyword evidence="3" id="KW-1185">Reference proteome</keyword>
<name>A0A0D2X5G2_CAPO3</name>
<reference evidence="3" key="1">
    <citation type="submission" date="2011-02" db="EMBL/GenBank/DDBJ databases">
        <title>The Genome Sequence of Capsaspora owczarzaki ATCC 30864.</title>
        <authorList>
            <person name="Russ C."/>
            <person name="Cuomo C."/>
            <person name="Burger G."/>
            <person name="Gray M.W."/>
            <person name="Holland P.W.H."/>
            <person name="King N."/>
            <person name="Lang F.B.F."/>
            <person name="Roger A.J."/>
            <person name="Ruiz-Trillo I."/>
            <person name="Young S.K."/>
            <person name="Zeng Q."/>
            <person name="Gargeya S."/>
            <person name="Alvarado L."/>
            <person name="Berlin A."/>
            <person name="Chapman S.B."/>
            <person name="Chen Z."/>
            <person name="Freedman E."/>
            <person name="Gellesch M."/>
            <person name="Goldberg J."/>
            <person name="Griggs A."/>
            <person name="Gujja S."/>
            <person name="Heilman E."/>
            <person name="Heiman D."/>
            <person name="Howarth C."/>
            <person name="Mehta T."/>
            <person name="Neiman D."/>
            <person name="Pearson M."/>
            <person name="Roberts A."/>
            <person name="Saif S."/>
            <person name="Shea T."/>
            <person name="Shenoy N."/>
            <person name="Sisk P."/>
            <person name="Stolte C."/>
            <person name="Sykes S."/>
            <person name="White J."/>
            <person name="Yandava C."/>
            <person name="Haas B."/>
            <person name="Nusbaum C."/>
            <person name="Birren B."/>
        </authorList>
    </citation>
    <scope>NUCLEOTIDE SEQUENCE</scope>
    <source>
        <strain evidence="3">ATCC 30864</strain>
    </source>
</reference>
<proteinExistence type="predicted"/>
<feature type="domain" description="SGNH hydrolase-type esterase" evidence="1">
    <location>
        <begin position="20"/>
        <end position="225"/>
    </location>
</feature>